<feature type="transmembrane region" description="Helical" evidence="7">
    <location>
        <begin position="273"/>
        <end position="293"/>
    </location>
</feature>
<evidence type="ECO:0000256" key="2">
    <source>
        <dbReference type="ARBA" id="ARBA00007362"/>
    </source>
</evidence>
<evidence type="ECO:0000256" key="3">
    <source>
        <dbReference type="ARBA" id="ARBA00022475"/>
    </source>
</evidence>
<protein>
    <submittedName>
        <fullName evidence="9">DMT superfamily drug/metabolite transporter</fullName>
    </submittedName>
</protein>
<evidence type="ECO:0000313" key="11">
    <source>
        <dbReference type="Proteomes" id="UP000094714"/>
    </source>
</evidence>
<evidence type="ECO:0000256" key="7">
    <source>
        <dbReference type="SAM" id="Phobius"/>
    </source>
</evidence>
<dbReference type="InterPro" id="IPR050638">
    <property type="entry name" value="AA-Vitamin_Transporters"/>
</dbReference>
<proteinExistence type="inferred from homology"/>
<comment type="similarity">
    <text evidence="2">Belongs to the EamA transporter family.</text>
</comment>
<evidence type="ECO:0000313" key="9">
    <source>
        <dbReference type="EMBL" id="AOR73488.1"/>
    </source>
</evidence>
<keyword evidence="4 7" id="KW-0812">Transmembrane</keyword>
<dbReference type="InterPro" id="IPR037185">
    <property type="entry name" value="EmrE-like"/>
</dbReference>
<comment type="subcellular location">
    <subcellularLocation>
        <location evidence="1">Cell membrane</location>
        <topology evidence="1">Multi-pass membrane protein</topology>
    </subcellularLocation>
</comment>
<feature type="transmembrane region" description="Helical" evidence="7">
    <location>
        <begin position="247"/>
        <end position="267"/>
    </location>
</feature>
<evidence type="ECO:0000256" key="5">
    <source>
        <dbReference type="ARBA" id="ARBA00022989"/>
    </source>
</evidence>
<dbReference type="RefSeq" id="WP_069775545.1">
    <property type="nucleotide sequence ID" value="NZ_CP017151.1"/>
</dbReference>
<dbReference type="PATRIC" id="fig|1613.112.peg.1958"/>
<dbReference type="EMBL" id="CP017151">
    <property type="protein sequence ID" value="AOR73488.1"/>
    <property type="molecule type" value="Genomic_DNA"/>
</dbReference>
<dbReference type="PANTHER" id="PTHR32322:SF18">
    <property type="entry name" value="S-ADENOSYLMETHIONINE_S-ADENOSYLHOMOCYSTEINE TRANSPORTER"/>
    <property type="match status" value="1"/>
</dbReference>
<keyword evidence="6 7" id="KW-0472">Membrane</keyword>
<feature type="transmembrane region" description="Helical" evidence="7">
    <location>
        <begin position="220"/>
        <end position="240"/>
    </location>
</feature>
<dbReference type="SUPFAM" id="SSF103481">
    <property type="entry name" value="Multidrug resistance efflux transporter EmrE"/>
    <property type="match status" value="2"/>
</dbReference>
<feature type="transmembrane region" description="Helical" evidence="7">
    <location>
        <begin position="73"/>
        <end position="91"/>
    </location>
</feature>
<evidence type="ECO:0000313" key="10">
    <source>
        <dbReference type="EMBL" id="AOR75309.1"/>
    </source>
</evidence>
<feature type="transmembrane region" description="Helical" evidence="7">
    <location>
        <begin position="188"/>
        <end position="208"/>
    </location>
</feature>
<evidence type="ECO:0000259" key="8">
    <source>
        <dbReference type="Pfam" id="PF00892"/>
    </source>
</evidence>
<evidence type="ECO:0000256" key="6">
    <source>
        <dbReference type="ARBA" id="ARBA00023136"/>
    </source>
</evidence>
<evidence type="ECO:0000256" key="1">
    <source>
        <dbReference type="ARBA" id="ARBA00004651"/>
    </source>
</evidence>
<feature type="transmembrane region" description="Helical" evidence="7">
    <location>
        <begin position="35"/>
        <end position="57"/>
    </location>
</feature>
<accession>A0A1D7ZUE5</accession>
<gene>
    <name evidence="9" type="ORF">LACFE_CDS0004</name>
    <name evidence="10" type="ORF">LACFE_CDS1869</name>
</gene>
<dbReference type="PANTHER" id="PTHR32322">
    <property type="entry name" value="INNER MEMBRANE TRANSPORTER"/>
    <property type="match status" value="1"/>
</dbReference>
<dbReference type="GO" id="GO:0005886">
    <property type="term" value="C:plasma membrane"/>
    <property type="evidence" value="ECO:0007669"/>
    <property type="project" value="UniProtKB-SubCell"/>
</dbReference>
<dbReference type="Proteomes" id="UP000094714">
    <property type="component" value="Chromosome"/>
</dbReference>
<organism evidence="9 11">
    <name type="scientific">Limosilactobacillus fermentum</name>
    <name type="common">Lactobacillus fermentum</name>
    <dbReference type="NCBI Taxonomy" id="1613"/>
    <lineage>
        <taxon>Bacteria</taxon>
        <taxon>Bacillati</taxon>
        <taxon>Bacillota</taxon>
        <taxon>Bacilli</taxon>
        <taxon>Lactobacillales</taxon>
        <taxon>Lactobacillaceae</taxon>
        <taxon>Limosilactobacillus</taxon>
    </lineage>
</organism>
<sequence length="305" mass="32689">MTKSNKGILLAICGASLWGASGAGAQLIFSHTSMTASWLVAVRLIFAGLIMTAIGLVRNPGQIKGLLTNRGDLGILIAFTFLGMLNSQFTYMKAVQTSNAPTATVIQYLQPVLIIVWFTLRNRAWPRRLDILSITIALVGTFFLVTGGHLNSLSLTPIALFWGLMCALAAAIYTVLPQGLLSRYDTLTVCGLGMLIGGICMSPVLVLTPLPNMTAFDWETLVYIVIFGTILAYTLFLSSINYISPAVTGMLSAFEPLVATTLAVAFLGTKLTAASVLGSLLIILCTLIQSLPLKRILDLLHLAKH</sequence>
<feature type="transmembrane region" description="Helical" evidence="7">
    <location>
        <begin position="103"/>
        <end position="120"/>
    </location>
</feature>
<feature type="transmembrane region" description="Helical" evidence="7">
    <location>
        <begin position="156"/>
        <end position="176"/>
    </location>
</feature>
<dbReference type="Pfam" id="PF00892">
    <property type="entry name" value="EamA"/>
    <property type="match status" value="2"/>
</dbReference>
<name>A0A1D7ZUE5_LIMFE</name>
<dbReference type="InterPro" id="IPR000620">
    <property type="entry name" value="EamA_dom"/>
</dbReference>
<dbReference type="EMBL" id="CP017151">
    <property type="protein sequence ID" value="AOR75309.1"/>
    <property type="molecule type" value="Genomic_DNA"/>
</dbReference>
<keyword evidence="5 7" id="KW-1133">Transmembrane helix</keyword>
<dbReference type="AlphaFoldDB" id="A0A1D7ZUE5"/>
<feature type="transmembrane region" description="Helical" evidence="7">
    <location>
        <begin position="132"/>
        <end position="150"/>
    </location>
</feature>
<keyword evidence="3" id="KW-1003">Cell membrane</keyword>
<feature type="domain" description="EamA" evidence="8">
    <location>
        <begin position="6"/>
        <end position="145"/>
    </location>
</feature>
<reference evidence="9 11" key="1">
    <citation type="submission" date="2016-09" db="EMBL/GenBank/DDBJ databases">
        <title>Genome Sequence of the Lactobacillus fermentum strain NCC2970 (CNCM I-5068).</title>
        <authorList>
            <person name="Barretto C."/>
            <person name="Ngom-Bru C."/>
            <person name="Genevaz A."/>
            <person name="Fournier C."/>
            <person name="Moine D."/>
            <person name="Kassam M."/>
            <person name="Iltis A."/>
            <person name="Sagory-Zalkind P."/>
            <person name="Faucherand G."/>
            <person name="Descombes P."/>
            <person name="Duboux S."/>
        </authorList>
    </citation>
    <scope>NUCLEOTIDE SEQUENCE [LARGE SCALE GENOMIC DNA]</scope>
    <source>
        <strain evidence="9 11">NCC2970</strain>
    </source>
</reference>
<feature type="domain" description="EamA" evidence="8">
    <location>
        <begin position="158"/>
        <end position="288"/>
    </location>
</feature>
<evidence type="ECO:0000256" key="4">
    <source>
        <dbReference type="ARBA" id="ARBA00022692"/>
    </source>
</evidence>